<proteinExistence type="predicted"/>
<dbReference type="Pfam" id="PF00515">
    <property type="entry name" value="TPR_1"/>
    <property type="match status" value="1"/>
</dbReference>
<name>A0A3B1CHX1_9ZZZZ</name>
<sequence>MTIGLCMIVRDEADDLPGCLDSVKHIVDEIVVMDTGSVDGTQETAKRLGAKVYGTQWVDDFSAVRNLSLEKVTTDWVLMLDADERLAAKDCQRILSLTRSDGIDAYYFIQRHYLPGAGYDKWMATSGEYPEMELNYTGYTQNYVLRLFRRLKGVEWEGRIHETVVCSEPETRWITAKTDVVVHHYGKVGDTVRLDKKKRLYVKLARQKAEELSDDAKAWFELGIQLHELGEWEECIAPFERAFKLDESNINALYYIGNSRFKVGKLKEAKEDLFRVLGSDPDHTDALVSLAGVERAEGDNEEAVKLFDLAIDTNKKSFAAWFNKAALLLSLGRYKEAGPCFEMAIKLMPDNIPAAFGKWQNDIFLGRFRIAADEMTVWLEKMPEIRSSVSQAAENLLQHRRFDLIKNAFPVIIAEALDDAKVYAVLGAAALDSGDVGDAETKLEKAIGMDESLNDARVNLAQLKEVYRHNIIKAIDLYEDALRRDPANDFAARRLEDLKNR</sequence>
<dbReference type="SUPFAM" id="SSF53448">
    <property type="entry name" value="Nucleotide-diphospho-sugar transferases"/>
    <property type="match status" value="1"/>
</dbReference>
<dbReference type="PANTHER" id="PTHR43630">
    <property type="entry name" value="POLY-BETA-1,6-N-ACETYL-D-GLUCOSAMINE SYNTHASE"/>
    <property type="match status" value="1"/>
</dbReference>
<feature type="domain" description="Glycosyltransferase 2-like" evidence="1">
    <location>
        <begin position="6"/>
        <end position="124"/>
    </location>
</feature>
<evidence type="ECO:0000313" key="2">
    <source>
        <dbReference type="EMBL" id="VAX16377.1"/>
    </source>
</evidence>
<dbReference type="Gene3D" id="3.90.550.10">
    <property type="entry name" value="Spore Coat Polysaccharide Biosynthesis Protein SpsA, Chain A"/>
    <property type="match status" value="1"/>
</dbReference>
<dbReference type="Gene3D" id="1.25.40.10">
    <property type="entry name" value="Tetratricopeptide repeat domain"/>
    <property type="match status" value="2"/>
</dbReference>
<dbReference type="Pfam" id="PF13432">
    <property type="entry name" value="TPR_16"/>
    <property type="match status" value="1"/>
</dbReference>
<dbReference type="CDD" id="cd02511">
    <property type="entry name" value="Beta4Glucosyltransferase"/>
    <property type="match status" value="1"/>
</dbReference>
<dbReference type="InterPro" id="IPR029044">
    <property type="entry name" value="Nucleotide-diphossugar_trans"/>
</dbReference>
<dbReference type="InterPro" id="IPR011990">
    <property type="entry name" value="TPR-like_helical_dom_sf"/>
</dbReference>
<protein>
    <recommendedName>
        <fullName evidence="1">Glycosyltransferase 2-like domain-containing protein</fullName>
    </recommendedName>
</protein>
<dbReference type="InterPro" id="IPR019734">
    <property type="entry name" value="TPR_rpt"/>
</dbReference>
<gene>
    <name evidence="2" type="ORF">MNBD_NITROSPINAE04-914</name>
</gene>
<dbReference type="SMART" id="SM00028">
    <property type="entry name" value="TPR"/>
    <property type="match status" value="6"/>
</dbReference>
<organism evidence="2">
    <name type="scientific">hydrothermal vent metagenome</name>
    <dbReference type="NCBI Taxonomy" id="652676"/>
    <lineage>
        <taxon>unclassified sequences</taxon>
        <taxon>metagenomes</taxon>
        <taxon>ecological metagenomes</taxon>
    </lineage>
</organism>
<dbReference type="AlphaFoldDB" id="A0A3B1CHX1"/>
<dbReference type="SUPFAM" id="SSF48452">
    <property type="entry name" value="TPR-like"/>
    <property type="match status" value="2"/>
</dbReference>
<accession>A0A3B1CHX1</accession>
<dbReference type="PANTHER" id="PTHR43630:SF2">
    <property type="entry name" value="GLYCOSYLTRANSFERASE"/>
    <property type="match status" value="1"/>
</dbReference>
<dbReference type="Pfam" id="PF00535">
    <property type="entry name" value="Glycos_transf_2"/>
    <property type="match status" value="1"/>
</dbReference>
<evidence type="ECO:0000259" key="1">
    <source>
        <dbReference type="Pfam" id="PF00535"/>
    </source>
</evidence>
<dbReference type="EMBL" id="UOGA01000065">
    <property type="protein sequence ID" value="VAX16377.1"/>
    <property type="molecule type" value="Genomic_DNA"/>
</dbReference>
<reference evidence="2" key="1">
    <citation type="submission" date="2018-06" db="EMBL/GenBank/DDBJ databases">
        <authorList>
            <person name="Zhirakovskaya E."/>
        </authorList>
    </citation>
    <scope>NUCLEOTIDE SEQUENCE</scope>
</reference>
<dbReference type="InterPro" id="IPR001173">
    <property type="entry name" value="Glyco_trans_2-like"/>
</dbReference>
<dbReference type="PROSITE" id="PS50005">
    <property type="entry name" value="TPR"/>
    <property type="match status" value="3"/>
</dbReference>